<dbReference type="EMBL" id="DQ927304">
    <property type="protein sequence ID" value="ABI51694.1"/>
    <property type="molecule type" value="Genomic_DNA"/>
</dbReference>
<dbReference type="GeneID" id="4271458"/>
<sequence>MIKKNFNINKKNLFIYEAYRWHYSLDILENININFNYLDSNSGAAARIISNLLSNYINIIFSINKNILNNWNWYYMYYISNNYEKVISNKLNYSFIDNDKINLITINLKSKQLKISINSANKKIFNLTVGKVLSNLNISEKAKKKSNKGERLFIEYIINFLETKSQFFGTNKKGLLKIKYLKKASKISELLLKNLNKYFRITNIITYYNISNSYLKFKKIRSIKRRLTKKIIKNESYNLDF</sequence>
<gene>
    <name evidence="1" type="primary">ymf61</name>
</gene>
<reference evidence="1" key="1">
    <citation type="journal article" date="2007" name="PLoS ONE">
        <title>Complete mitochondrial genome sequence of three tetrahymena species reveals mutation hot spots and accelerated nonsynonymous substitutions in Ymf genes.</title>
        <authorList>
            <person name="Moradian M.M."/>
            <person name="Beglaryan D."/>
            <person name="Skozylas J.M."/>
            <person name="Kerikorian V."/>
        </authorList>
    </citation>
    <scope>NUCLEOTIDE SEQUENCE</scope>
    <source>
        <strain evidence="1">RP</strain>
    </source>
</reference>
<name>Q09F57_TETPR</name>
<dbReference type="AlphaFoldDB" id="Q09F57"/>
<dbReference type="RefSeq" id="YP_740785.1">
    <property type="nucleotide sequence ID" value="NC_008338.1"/>
</dbReference>
<evidence type="ECO:0000313" key="1">
    <source>
        <dbReference type="EMBL" id="ABI51694.1"/>
    </source>
</evidence>
<accession>Q09F57</accession>
<keyword evidence="1" id="KW-0496">Mitochondrion</keyword>
<protein>
    <submittedName>
        <fullName evidence="1">Ymf61</fullName>
    </submittedName>
</protein>
<geneLocation type="mitochondrion" evidence="1"/>
<proteinExistence type="predicted"/>
<organism evidence="1">
    <name type="scientific">Tetrahymena paravorax</name>
    <dbReference type="NCBI Taxonomy" id="5905"/>
    <lineage>
        <taxon>Eukaryota</taxon>
        <taxon>Sar</taxon>
        <taxon>Alveolata</taxon>
        <taxon>Ciliophora</taxon>
        <taxon>Intramacronucleata</taxon>
        <taxon>Oligohymenophorea</taxon>
        <taxon>Hymenostomatida</taxon>
        <taxon>Tetrahymenina</taxon>
        <taxon>Tetrahymenidae</taxon>
        <taxon>Tetrahymena</taxon>
    </lineage>
</organism>